<sequence>MPTWGELVIREREREVSLGSSSTQGLHGRVGLGPASGPATPRCPETLNRIGIGHGHGWHCPSLRRRIACRHGASNSRAPLISGIGSAFAATERCFGGFATQVLPEAFSMGGNRESLGQKALIQGDAGKIKRNQHGQSNCGTMTSGAEFGMRIKGSDNPLSIYLRWL</sequence>
<evidence type="ECO:0000313" key="2">
    <source>
        <dbReference type="EMBL" id="CAD6235542.1"/>
    </source>
</evidence>
<proteinExistence type="predicted"/>
<protein>
    <submittedName>
        <fullName evidence="2">Uncharacterized protein</fullName>
    </submittedName>
</protein>
<accession>A0A811P1E1</accession>
<comment type="caution">
    <text evidence="2">The sequence shown here is derived from an EMBL/GenBank/DDBJ whole genome shotgun (WGS) entry which is preliminary data.</text>
</comment>
<dbReference type="EMBL" id="CAJGYO010000006">
    <property type="protein sequence ID" value="CAD6235542.1"/>
    <property type="molecule type" value="Genomic_DNA"/>
</dbReference>
<keyword evidence="3" id="KW-1185">Reference proteome</keyword>
<feature type="region of interest" description="Disordered" evidence="1">
    <location>
        <begin position="15"/>
        <end position="38"/>
    </location>
</feature>
<gene>
    <name evidence="2" type="ORF">NCGR_LOCUS23731</name>
</gene>
<dbReference type="Proteomes" id="UP000604825">
    <property type="component" value="Unassembled WGS sequence"/>
</dbReference>
<name>A0A811P1E1_9POAL</name>
<dbReference type="AlphaFoldDB" id="A0A811P1E1"/>
<reference evidence="2" key="1">
    <citation type="submission" date="2020-10" db="EMBL/GenBank/DDBJ databases">
        <authorList>
            <person name="Han B."/>
            <person name="Lu T."/>
            <person name="Zhao Q."/>
            <person name="Huang X."/>
            <person name="Zhao Y."/>
        </authorList>
    </citation>
    <scope>NUCLEOTIDE SEQUENCE</scope>
</reference>
<evidence type="ECO:0000256" key="1">
    <source>
        <dbReference type="SAM" id="MobiDB-lite"/>
    </source>
</evidence>
<evidence type="ECO:0000313" key="3">
    <source>
        <dbReference type="Proteomes" id="UP000604825"/>
    </source>
</evidence>
<organism evidence="2 3">
    <name type="scientific">Miscanthus lutarioriparius</name>
    <dbReference type="NCBI Taxonomy" id="422564"/>
    <lineage>
        <taxon>Eukaryota</taxon>
        <taxon>Viridiplantae</taxon>
        <taxon>Streptophyta</taxon>
        <taxon>Embryophyta</taxon>
        <taxon>Tracheophyta</taxon>
        <taxon>Spermatophyta</taxon>
        <taxon>Magnoliopsida</taxon>
        <taxon>Liliopsida</taxon>
        <taxon>Poales</taxon>
        <taxon>Poaceae</taxon>
        <taxon>PACMAD clade</taxon>
        <taxon>Panicoideae</taxon>
        <taxon>Andropogonodae</taxon>
        <taxon>Andropogoneae</taxon>
        <taxon>Saccharinae</taxon>
        <taxon>Miscanthus</taxon>
    </lineage>
</organism>